<evidence type="ECO:0000259" key="6">
    <source>
        <dbReference type="PROSITE" id="PS50928"/>
    </source>
</evidence>
<feature type="transmembrane region" description="Helical" evidence="5">
    <location>
        <begin position="270"/>
        <end position="292"/>
    </location>
</feature>
<keyword evidence="2 5" id="KW-0812">Transmembrane</keyword>
<feature type="transmembrane region" description="Helical" evidence="5">
    <location>
        <begin position="120"/>
        <end position="144"/>
    </location>
</feature>
<name>T1AG80_9ZZZZ</name>
<evidence type="ECO:0000256" key="5">
    <source>
        <dbReference type="SAM" id="Phobius"/>
    </source>
</evidence>
<evidence type="ECO:0000256" key="3">
    <source>
        <dbReference type="ARBA" id="ARBA00022989"/>
    </source>
</evidence>
<comment type="caution">
    <text evidence="7">The sequence shown here is derived from an EMBL/GenBank/DDBJ whole genome shotgun (WGS) entry which is preliminary data.</text>
</comment>
<dbReference type="InterPro" id="IPR035906">
    <property type="entry name" value="MetI-like_sf"/>
</dbReference>
<dbReference type="PROSITE" id="PS50928">
    <property type="entry name" value="ABC_TM1"/>
    <property type="match status" value="1"/>
</dbReference>
<feature type="transmembrane region" description="Helical" evidence="5">
    <location>
        <begin position="88"/>
        <end position="108"/>
    </location>
</feature>
<reference evidence="7" key="2">
    <citation type="journal article" date="2014" name="ISME J.">
        <title>Microbial stratification in low pH oxic and suboxic macroscopic growths along an acid mine drainage.</title>
        <authorList>
            <person name="Mendez-Garcia C."/>
            <person name="Mesa V."/>
            <person name="Sprenger R.R."/>
            <person name="Richter M."/>
            <person name="Diez M.S."/>
            <person name="Solano J."/>
            <person name="Bargiela R."/>
            <person name="Golyshina O.V."/>
            <person name="Manteca A."/>
            <person name="Ramos J.L."/>
            <person name="Gallego J.R."/>
            <person name="Llorente I."/>
            <person name="Martins Dos Santos V.A."/>
            <person name="Jensen O.N."/>
            <person name="Pelaez A.I."/>
            <person name="Sanchez J."/>
            <person name="Ferrer M."/>
        </authorList>
    </citation>
    <scope>NUCLEOTIDE SEQUENCE</scope>
</reference>
<dbReference type="InterPro" id="IPR000515">
    <property type="entry name" value="MetI-like"/>
</dbReference>
<dbReference type="PANTHER" id="PTHR42922">
    <property type="entry name" value="PHOSPHATE TRANSPORT SYSTEM PERMEASE PROTEIN PSTA"/>
    <property type="match status" value="1"/>
</dbReference>
<evidence type="ECO:0000256" key="1">
    <source>
        <dbReference type="ARBA" id="ARBA00004141"/>
    </source>
</evidence>
<organism evidence="7">
    <name type="scientific">mine drainage metagenome</name>
    <dbReference type="NCBI Taxonomy" id="410659"/>
    <lineage>
        <taxon>unclassified sequences</taxon>
        <taxon>metagenomes</taxon>
        <taxon>ecological metagenomes</taxon>
    </lineage>
</organism>
<gene>
    <name evidence="7" type="ORF">B1B_15108</name>
</gene>
<keyword evidence="4 5" id="KW-0472">Membrane</keyword>
<evidence type="ECO:0000313" key="7">
    <source>
        <dbReference type="EMBL" id="EQD40029.1"/>
    </source>
</evidence>
<comment type="subcellular location">
    <subcellularLocation>
        <location evidence="1">Membrane</location>
        <topology evidence="1">Multi-pass membrane protein</topology>
    </subcellularLocation>
</comment>
<dbReference type="Pfam" id="PF00528">
    <property type="entry name" value="BPD_transp_1"/>
    <property type="match status" value="1"/>
</dbReference>
<proteinExistence type="predicted"/>
<reference evidence="7" key="1">
    <citation type="submission" date="2013-08" db="EMBL/GenBank/DDBJ databases">
        <authorList>
            <person name="Mendez C."/>
            <person name="Richter M."/>
            <person name="Ferrer M."/>
            <person name="Sanchez J."/>
        </authorList>
    </citation>
    <scope>NUCLEOTIDE SEQUENCE</scope>
</reference>
<dbReference type="InterPro" id="IPR051408">
    <property type="entry name" value="Phosphate_transprt_permease"/>
</dbReference>
<feature type="domain" description="ABC transmembrane type-1" evidence="6">
    <location>
        <begin position="84"/>
        <end position="289"/>
    </location>
</feature>
<sequence length="305" mass="32872">MTPEPTPSPRPDDGRELVRSSGRLRRRLIFDRAIGWVLLAAFAVVLLPLFDMIYWVSANALPTFSWATLTENQVGTGGGLYPMIQGTLVIIAVATALATGLGVAAGFYTSEYAPPPIARLARTAGNLLAGVPAIVLGYFGYFLLVIYTGWGFTALGGAITLGIFMTPYVYRTTDVALSSVPTGQREAALALGARPHQYLGRVAFRIALPTVLTGVFFAMALGLGEAAPLYYTAGFNSYPIGNLMSPTGTLSVAIYQFYENPPSFGHFLDLAFQAAFLSIVIVLALNVAVQLLSDRYRRRLRGLYQ</sequence>
<feature type="transmembrane region" description="Helical" evidence="5">
    <location>
        <begin position="202"/>
        <end position="223"/>
    </location>
</feature>
<protein>
    <submittedName>
        <fullName evidence="7">Phosphate ABC transporter, inner membrane subunit PstA</fullName>
    </submittedName>
</protein>
<dbReference type="GO" id="GO:0055085">
    <property type="term" value="P:transmembrane transport"/>
    <property type="evidence" value="ECO:0007669"/>
    <property type="project" value="InterPro"/>
</dbReference>
<dbReference type="AlphaFoldDB" id="T1AG80"/>
<dbReference type="CDD" id="cd06261">
    <property type="entry name" value="TM_PBP2"/>
    <property type="match status" value="1"/>
</dbReference>
<accession>T1AG80</accession>
<evidence type="ECO:0000256" key="2">
    <source>
        <dbReference type="ARBA" id="ARBA00022692"/>
    </source>
</evidence>
<feature type="transmembrane region" description="Helical" evidence="5">
    <location>
        <begin position="33"/>
        <end position="56"/>
    </location>
</feature>
<evidence type="ECO:0000256" key="4">
    <source>
        <dbReference type="ARBA" id="ARBA00023136"/>
    </source>
</evidence>
<dbReference type="Gene3D" id="1.10.3720.10">
    <property type="entry name" value="MetI-like"/>
    <property type="match status" value="1"/>
</dbReference>
<dbReference type="EMBL" id="AUZY01010044">
    <property type="protein sequence ID" value="EQD40029.1"/>
    <property type="molecule type" value="Genomic_DNA"/>
</dbReference>
<dbReference type="GO" id="GO:0016020">
    <property type="term" value="C:membrane"/>
    <property type="evidence" value="ECO:0007669"/>
    <property type="project" value="UniProtKB-SubCell"/>
</dbReference>
<dbReference type="SUPFAM" id="SSF161098">
    <property type="entry name" value="MetI-like"/>
    <property type="match status" value="1"/>
</dbReference>
<dbReference type="PANTHER" id="PTHR42922:SF1">
    <property type="entry name" value="PHOSPHATE TRANSPORT SYSTEM PERMEASE PROTEIN PSTA"/>
    <property type="match status" value="1"/>
</dbReference>
<feature type="transmembrane region" description="Helical" evidence="5">
    <location>
        <begin position="150"/>
        <end position="170"/>
    </location>
</feature>
<keyword evidence="3 5" id="KW-1133">Transmembrane helix</keyword>